<reference evidence="1 2" key="1">
    <citation type="journal article" date="2016" name="Nat. Commun.">
        <title>Thousands of microbial genomes shed light on interconnected biogeochemical processes in an aquifer system.</title>
        <authorList>
            <person name="Anantharaman K."/>
            <person name="Brown C.T."/>
            <person name="Hug L.A."/>
            <person name="Sharon I."/>
            <person name="Castelle C.J."/>
            <person name="Probst A.J."/>
            <person name="Thomas B.C."/>
            <person name="Singh A."/>
            <person name="Wilkins M.J."/>
            <person name="Karaoz U."/>
            <person name="Brodie E.L."/>
            <person name="Williams K.H."/>
            <person name="Hubbard S.S."/>
            <person name="Banfield J.F."/>
        </authorList>
    </citation>
    <scope>NUCLEOTIDE SEQUENCE [LARGE SCALE GENOMIC DNA]</scope>
</reference>
<dbReference type="Proteomes" id="UP000177698">
    <property type="component" value="Unassembled WGS sequence"/>
</dbReference>
<comment type="caution">
    <text evidence="1">The sequence shown here is derived from an EMBL/GenBank/DDBJ whole genome shotgun (WGS) entry which is preliminary data.</text>
</comment>
<dbReference type="STRING" id="1802056.A2954_00885"/>
<name>A0A1F7IG93_9BACT</name>
<evidence type="ECO:0008006" key="3">
    <source>
        <dbReference type="Google" id="ProtNLM"/>
    </source>
</evidence>
<accession>A0A1F7IG93</accession>
<evidence type="ECO:0000313" key="1">
    <source>
        <dbReference type="EMBL" id="OGK42383.1"/>
    </source>
</evidence>
<protein>
    <recommendedName>
        <fullName evidence="3">CYTH domain-containing protein</fullName>
    </recommendedName>
</protein>
<sequence length="167" mass="19442">MDELAYETERNLFSKRIEIKYSLKDKPSMFRSLHELLQLPKPELESKLGALKRNRLDYYYVNTPAIRRNFEFEGGENLTEIADYGRERLVITKTVDGRTIYLEIRNWGLGTKNTNGELIASIVDPSDIDLVNIMLNNLFLVFDTNDKDKTINKLKDELGDNFAFRLS</sequence>
<dbReference type="AlphaFoldDB" id="A0A1F7IG93"/>
<organism evidence="1 2">
    <name type="scientific">Candidatus Roizmanbacteria bacterium RIFCSPLOWO2_01_FULL_37_12</name>
    <dbReference type="NCBI Taxonomy" id="1802056"/>
    <lineage>
        <taxon>Bacteria</taxon>
        <taxon>Candidatus Roizmaniibacteriota</taxon>
    </lineage>
</organism>
<gene>
    <name evidence="1" type="ORF">A2954_00885</name>
</gene>
<evidence type="ECO:0000313" key="2">
    <source>
        <dbReference type="Proteomes" id="UP000177698"/>
    </source>
</evidence>
<proteinExistence type="predicted"/>
<dbReference type="EMBL" id="MGAG01000002">
    <property type="protein sequence ID" value="OGK42383.1"/>
    <property type="molecule type" value="Genomic_DNA"/>
</dbReference>